<dbReference type="InterPro" id="IPR029058">
    <property type="entry name" value="AB_hydrolase_fold"/>
</dbReference>
<dbReference type="PANTHER" id="PTHR42776">
    <property type="entry name" value="SERINE PEPTIDASE S9 FAMILY MEMBER"/>
    <property type="match status" value="1"/>
</dbReference>
<sequence>MDADRIGVWGWSFGAWSAVMSAAQSDRFDAVVGLNGPMNFATVIGDVGSTLRLEGGHDLAAAASARWLESGQAAMRTSYWSAADRYRRNSPFDQADRIQAPTLLVVGEYDLMLGQSEQLYGALHRLGRPVALTLLIGEEHGLRSPGNIRLYYAQVRRWFDRYLKSADGPGDHASDAPTPPSGRD</sequence>
<reference evidence="3 4" key="1">
    <citation type="submission" date="2024-09" db="EMBL/GenBank/DDBJ databases">
        <authorList>
            <person name="Sun Q."/>
            <person name="Mori K."/>
        </authorList>
    </citation>
    <scope>NUCLEOTIDE SEQUENCE [LARGE SCALE GENOMIC DNA]</scope>
    <source>
        <strain evidence="3 4">NCAIM B.02621</strain>
    </source>
</reference>
<organism evidence="3 4">
    <name type="scientific">Brevundimonas balnearis</name>
    <dbReference type="NCBI Taxonomy" id="1572858"/>
    <lineage>
        <taxon>Bacteria</taxon>
        <taxon>Pseudomonadati</taxon>
        <taxon>Pseudomonadota</taxon>
        <taxon>Alphaproteobacteria</taxon>
        <taxon>Caulobacterales</taxon>
        <taxon>Caulobacteraceae</taxon>
        <taxon>Brevundimonas</taxon>
    </lineage>
</organism>
<name>A0ABV6R4T3_9CAUL</name>
<protein>
    <submittedName>
        <fullName evidence="3">Alpha/beta hydrolase family protein</fullName>
        <ecNumber evidence="3">3.4.-.-</ecNumber>
    </submittedName>
</protein>
<dbReference type="EC" id="3.4.-.-" evidence="3"/>
<dbReference type="RefSeq" id="WP_376836739.1">
    <property type="nucleotide sequence ID" value="NZ_JBHLSW010000007.1"/>
</dbReference>
<dbReference type="GO" id="GO:0016787">
    <property type="term" value="F:hydrolase activity"/>
    <property type="evidence" value="ECO:0007669"/>
    <property type="project" value="UniProtKB-KW"/>
</dbReference>
<evidence type="ECO:0000259" key="2">
    <source>
        <dbReference type="Pfam" id="PF00326"/>
    </source>
</evidence>
<dbReference type="PANTHER" id="PTHR42776:SF27">
    <property type="entry name" value="DIPEPTIDYL PEPTIDASE FAMILY MEMBER 6"/>
    <property type="match status" value="1"/>
</dbReference>
<keyword evidence="4" id="KW-1185">Reference proteome</keyword>
<dbReference type="SUPFAM" id="SSF53474">
    <property type="entry name" value="alpha/beta-Hydrolases"/>
    <property type="match status" value="1"/>
</dbReference>
<proteinExistence type="predicted"/>
<feature type="domain" description="Peptidase S9 prolyl oligopeptidase catalytic" evidence="2">
    <location>
        <begin position="1"/>
        <end position="165"/>
    </location>
</feature>
<keyword evidence="1 3" id="KW-0378">Hydrolase</keyword>
<dbReference type="Pfam" id="PF00326">
    <property type="entry name" value="Peptidase_S9"/>
    <property type="match status" value="1"/>
</dbReference>
<gene>
    <name evidence="3" type="ORF">ACFFGE_12195</name>
</gene>
<accession>A0ABV6R4T3</accession>
<dbReference type="EMBL" id="JBHLSW010000007">
    <property type="protein sequence ID" value="MFC0634633.1"/>
    <property type="molecule type" value="Genomic_DNA"/>
</dbReference>
<dbReference type="InterPro" id="IPR001375">
    <property type="entry name" value="Peptidase_S9_cat"/>
</dbReference>
<evidence type="ECO:0000313" key="3">
    <source>
        <dbReference type="EMBL" id="MFC0634633.1"/>
    </source>
</evidence>
<evidence type="ECO:0000256" key="1">
    <source>
        <dbReference type="ARBA" id="ARBA00022801"/>
    </source>
</evidence>
<evidence type="ECO:0000313" key="4">
    <source>
        <dbReference type="Proteomes" id="UP001589906"/>
    </source>
</evidence>
<comment type="caution">
    <text evidence="3">The sequence shown here is derived from an EMBL/GenBank/DDBJ whole genome shotgun (WGS) entry which is preliminary data.</text>
</comment>
<dbReference type="Gene3D" id="3.40.50.1820">
    <property type="entry name" value="alpha/beta hydrolase"/>
    <property type="match status" value="1"/>
</dbReference>
<dbReference type="Proteomes" id="UP001589906">
    <property type="component" value="Unassembled WGS sequence"/>
</dbReference>